<dbReference type="RefSeq" id="WP_053397224.1">
    <property type="nucleotide sequence ID" value="NZ_LHPJ01000032.1"/>
</dbReference>
<sequence length="168" mass="19223">MKKPINKLVVWATVPLTIYALIDIASNIRGLHDKYEDYLSGYSIIRDLLYVWIPKLAELPNWFTAYIATGFLFKFALVLLKMLHPYSKQPRWGEVLLTAVRHILAWPIVLTNFVGIAFFAWKRGDLQKSEQELGSKNYNALAYVKSIFQYIGVVLIGFVIISVAIGAW</sequence>
<feature type="transmembrane region" description="Helical" evidence="1">
    <location>
        <begin position="103"/>
        <end position="121"/>
    </location>
</feature>
<keyword evidence="1" id="KW-0812">Transmembrane</keyword>
<feature type="transmembrane region" description="Helical" evidence="1">
    <location>
        <begin position="62"/>
        <end position="83"/>
    </location>
</feature>
<gene>
    <name evidence="2" type="ORF">AKJ17_18245</name>
</gene>
<evidence type="ECO:0000313" key="3">
    <source>
        <dbReference type="Proteomes" id="UP000037515"/>
    </source>
</evidence>
<feature type="transmembrane region" description="Helical" evidence="1">
    <location>
        <begin position="147"/>
        <end position="167"/>
    </location>
</feature>
<dbReference type="Proteomes" id="UP000037515">
    <property type="component" value="Unassembled WGS sequence"/>
</dbReference>
<comment type="caution">
    <text evidence="2">The sequence shown here is derived from an EMBL/GenBank/DDBJ whole genome shotgun (WGS) entry which is preliminary data.</text>
</comment>
<accession>A0A0M0HJF1</accession>
<organism evidence="2 3">
    <name type="scientific">Vibrio nereis</name>
    <dbReference type="NCBI Taxonomy" id="693"/>
    <lineage>
        <taxon>Bacteria</taxon>
        <taxon>Pseudomonadati</taxon>
        <taxon>Pseudomonadota</taxon>
        <taxon>Gammaproteobacteria</taxon>
        <taxon>Vibrionales</taxon>
        <taxon>Vibrionaceae</taxon>
        <taxon>Vibrio</taxon>
    </lineage>
</organism>
<dbReference type="STRING" id="693.AKJ17_18245"/>
<proteinExistence type="predicted"/>
<keyword evidence="1" id="KW-1133">Transmembrane helix</keyword>
<evidence type="ECO:0000256" key="1">
    <source>
        <dbReference type="SAM" id="Phobius"/>
    </source>
</evidence>
<keyword evidence="1" id="KW-0472">Membrane</keyword>
<evidence type="ECO:0000313" key="2">
    <source>
        <dbReference type="EMBL" id="KOO01898.1"/>
    </source>
</evidence>
<name>A0A0M0HJF1_VIBNE</name>
<dbReference type="PATRIC" id="fig|693.5.peg.3705"/>
<reference evidence="3" key="1">
    <citation type="submission" date="2015-08" db="EMBL/GenBank/DDBJ databases">
        <title>Vibrio galatheae sp. nov., a novel member of the Vibrionaceae family isolated from the Solomon Islands.</title>
        <authorList>
            <person name="Giubergia S."/>
            <person name="Machado H."/>
            <person name="Mateiu R.V."/>
            <person name="Gram L."/>
        </authorList>
    </citation>
    <scope>NUCLEOTIDE SEQUENCE [LARGE SCALE GENOMIC DNA]</scope>
    <source>
        <strain evidence="3">DSM 19584</strain>
    </source>
</reference>
<protein>
    <submittedName>
        <fullName evidence="2">Uncharacterized protein</fullName>
    </submittedName>
</protein>
<dbReference type="EMBL" id="LHPJ01000032">
    <property type="protein sequence ID" value="KOO01898.1"/>
    <property type="molecule type" value="Genomic_DNA"/>
</dbReference>
<dbReference type="AlphaFoldDB" id="A0A0M0HJF1"/>
<keyword evidence="3" id="KW-1185">Reference proteome</keyword>